<dbReference type="InterPro" id="IPR020449">
    <property type="entry name" value="Tscrpt_reg_AraC-type_HTH"/>
</dbReference>
<proteinExistence type="predicted"/>
<dbReference type="PROSITE" id="PS01124">
    <property type="entry name" value="HTH_ARAC_FAMILY_2"/>
    <property type="match status" value="1"/>
</dbReference>
<dbReference type="EMBL" id="ALAN01000034">
    <property type="protein sequence ID" value="ETI69925.1"/>
    <property type="molecule type" value="Genomic_DNA"/>
</dbReference>
<sequence length="280" mass="33019">MKEKGVLPGSKLFFHTASNFAKQALYYPFSGGRYIISNSYETKRDYFDQFLFIHIIKGKMEIHYKNDEFIGDENSFIFLNCHEPHLYKALENTEYHWIHFKGNATKNYYDRLFENNGCVFSLKNNWQIPNCLDRIISMLENERVDEHESSVMIHQILLELEKISNQDEHSLEGTVKQAIAFIEGHYGEKIDLHAIASHVNVSPFHFSRVFKKHTNFTPHQYLINYRINTAKSLLFSSNLSINEIALKCGFNNVAYFTTTFKNQTNFSPKKYRDYMFRKKS</sequence>
<dbReference type="PROSITE" id="PS00041">
    <property type="entry name" value="HTH_ARAC_FAMILY_1"/>
    <property type="match status" value="1"/>
</dbReference>
<dbReference type="InterPro" id="IPR003313">
    <property type="entry name" value="AraC-bd"/>
</dbReference>
<evidence type="ECO:0000313" key="6">
    <source>
        <dbReference type="Proteomes" id="UP000018877"/>
    </source>
</evidence>
<evidence type="ECO:0000256" key="3">
    <source>
        <dbReference type="ARBA" id="ARBA00023163"/>
    </source>
</evidence>
<dbReference type="RefSeq" id="WP_024027206.1">
    <property type="nucleotide sequence ID" value="NZ_ALAN01000034.1"/>
</dbReference>
<keyword evidence="6" id="KW-1185">Reference proteome</keyword>
<dbReference type="Pfam" id="PF12833">
    <property type="entry name" value="HTH_18"/>
    <property type="match status" value="1"/>
</dbReference>
<dbReference type="PRINTS" id="PR00032">
    <property type="entry name" value="HTHARAC"/>
</dbReference>
<dbReference type="GO" id="GO:0003700">
    <property type="term" value="F:DNA-binding transcription factor activity"/>
    <property type="evidence" value="ECO:0007669"/>
    <property type="project" value="InterPro"/>
</dbReference>
<dbReference type="Proteomes" id="UP000018877">
    <property type="component" value="Unassembled WGS sequence"/>
</dbReference>
<dbReference type="AlphaFoldDB" id="A0AB94IS64"/>
<dbReference type="InterPro" id="IPR009057">
    <property type="entry name" value="Homeodomain-like_sf"/>
</dbReference>
<evidence type="ECO:0000313" key="5">
    <source>
        <dbReference type="EMBL" id="ETI69925.1"/>
    </source>
</evidence>
<feature type="domain" description="HTH araC/xylS-type" evidence="4">
    <location>
        <begin position="176"/>
        <end position="274"/>
    </location>
</feature>
<organism evidence="5 6">
    <name type="scientific">Neobacillus vireti LMG 21834</name>
    <dbReference type="NCBI Taxonomy" id="1131730"/>
    <lineage>
        <taxon>Bacteria</taxon>
        <taxon>Bacillati</taxon>
        <taxon>Bacillota</taxon>
        <taxon>Bacilli</taxon>
        <taxon>Bacillales</taxon>
        <taxon>Bacillaceae</taxon>
        <taxon>Neobacillus</taxon>
    </lineage>
</organism>
<keyword evidence="1" id="KW-0805">Transcription regulation</keyword>
<name>A0AB94IS64_9BACI</name>
<evidence type="ECO:0000256" key="2">
    <source>
        <dbReference type="ARBA" id="ARBA00023125"/>
    </source>
</evidence>
<dbReference type="Gene3D" id="1.10.10.60">
    <property type="entry name" value="Homeodomain-like"/>
    <property type="match status" value="2"/>
</dbReference>
<gene>
    <name evidence="5" type="ORF">BAVI_04949</name>
</gene>
<dbReference type="InterPro" id="IPR037923">
    <property type="entry name" value="HTH-like"/>
</dbReference>
<comment type="caution">
    <text evidence="5">The sequence shown here is derived from an EMBL/GenBank/DDBJ whole genome shotgun (WGS) entry which is preliminary data.</text>
</comment>
<evidence type="ECO:0000256" key="1">
    <source>
        <dbReference type="ARBA" id="ARBA00023015"/>
    </source>
</evidence>
<evidence type="ECO:0000259" key="4">
    <source>
        <dbReference type="PROSITE" id="PS01124"/>
    </source>
</evidence>
<keyword evidence="2" id="KW-0238">DNA-binding</keyword>
<dbReference type="PANTHER" id="PTHR43280:SF2">
    <property type="entry name" value="HTH-TYPE TRANSCRIPTIONAL REGULATOR EXSA"/>
    <property type="match status" value="1"/>
</dbReference>
<dbReference type="SUPFAM" id="SSF46689">
    <property type="entry name" value="Homeodomain-like"/>
    <property type="match status" value="2"/>
</dbReference>
<keyword evidence="3" id="KW-0804">Transcription</keyword>
<dbReference type="GO" id="GO:0043565">
    <property type="term" value="F:sequence-specific DNA binding"/>
    <property type="evidence" value="ECO:0007669"/>
    <property type="project" value="InterPro"/>
</dbReference>
<dbReference type="SUPFAM" id="SSF51215">
    <property type="entry name" value="Regulatory protein AraC"/>
    <property type="match status" value="1"/>
</dbReference>
<dbReference type="PANTHER" id="PTHR43280">
    <property type="entry name" value="ARAC-FAMILY TRANSCRIPTIONAL REGULATOR"/>
    <property type="match status" value="1"/>
</dbReference>
<reference evidence="5 6" key="1">
    <citation type="journal article" date="2014" name="Environ. Microbiol.">
        <title>The nitrate-ammonifying and nosZ-carrying bacterium Bacillus vireti is a potent source and sink for nitric and nitrous oxide under high nitrate conditions.</title>
        <authorList>
            <person name="Mania D."/>
            <person name="Heylen K."/>
            <person name="van Spanning R.J."/>
            <person name="Frostegard A."/>
        </authorList>
    </citation>
    <scope>NUCLEOTIDE SEQUENCE [LARGE SCALE GENOMIC DNA]</scope>
    <source>
        <strain evidence="5 6">LMG 21834</strain>
    </source>
</reference>
<accession>A0AB94IS64</accession>
<dbReference type="SMART" id="SM00342">
    <property type="entry name" value="HTH_ARAC"/>
    <property type="match status" value="1"/>
</dbReference>
<dbReference type="InterPro" id="IPR018062">
    <property type="entry name" value="HTH_AraC-typ_CS"/>
</dbReference>
<dbReference type="Pfam" id="PF02311">
    <property type="entry name" value="AraC_binding"/>
    <property type="match status" value="1"/>
</dbReference>
<protein>
    <submittedName>
        <fullName evidence="5">AraC family transcriptional regulator</fullName>
    </submittedName>
</protein>
<dbReference type="InterPro" id="IPR018060">
    <property type="entry name" value="HTH_AraC"/>
</dbReference>